<reference evidence="1" key="1">
    <citation type="journal article" date="2018" name="Aquaculture">
        <title>Complete genome sequence of a white spot syndrome virus associated with a disease incursion in Australia.</title>
        <authorList>
            <person name="Oakey J."/>
            <person name="Smith C.S."/>
        </authorList>
    </citation>
    <scope>NUCLEOTIDE SEQUENCE [LARGE SCALE GENOMIC DNA]</scope>
    <source>
        <strain evidence="1">WSSV-AU</strain>
    </source>
</reference>
<organism evidence="1">
    <name type="scientific">White spot syndrome virus</name>
    <dbReference type="NCBI Taxonomy" id="342409"/>
    <lineage>
        <taxon>Viruses</taxon>
        <taxon>Viruses incertae sedis</taxon>
        <taxon>Naldaviricetes</taxon>
        <taxon>Nimaviridae</taxon>
        <taxon>Whispovirus</taxon>
    </lineage>
</organism>
<protein>
    <submittedName>
        <fullName evidence="1">ORF138</fullName>
    </submittedName>
</protein>
<proteinExistence type="predicted"/>
<dbReference type="EMBL" id="MF768985">
    <property type="protein sequence ID" value="ATU83907.1"/>
    <property type="molecule type" value="Genomic_DNA"/>
</dbReference>
<evidence type="ECO:0000313" key="1">
    <source>
        <dbReference type="EMBL" id="ATU83907.1"/>
    </source>
</evidence>
<accession>A0A2D3I689</accession>
<name>A0A2D3I689_9VIRU</name>
<sequence>MKQVEVLCRISGSKIMQKIWRISTVVPMSRQTAWHYSFKSLSATGLKRLIDMDSTVLFPNTWTVGMVHVGDILLR</sequence>
<dbReference type="Proteomes" id="UP000267516">
    <property type="component" value="Segment"/>
</dbReference>